<keyword evidence="10 12" id="KW-0472">Membrane</keyword>
<dbReference type="PROSITE" id="PS00430">
    <property type="entry name" value="TONB_DEPENDENT_REC_1"/>
    <property type="match status" value="1"/>
</dbReference>
<dbReference type="InterPro" id="IPR039426">
    <property type="entry name" value="TonB-dep_rcpt-like"/>
</dbReference>
<keyword evidence="8" id="KW-0406">Ion transport</keyword>
<dbReference type="InterPro" id="IPR000531">
    <property type="entry name" value="Beta-barrel_TonB"/>
</dbReference>
<reference evidence="17 18" key="1">
    <citation type="submission" date="2022-05" db="EMBL/GenBank/DDBJ databases">
        <title>Luteimonas sp. SX5, whole genome shotgun sequencing project.</title>
        <authorList>
            <person name="Zhao G."/>
            <person name="Shen L."/>
        </authorList>
    </citation>
    <scope>NUCLEOTIDE SEQUENCE [LARGE SCALE GENOMIC DNA]</scope>
    <source>
        <strain evidence="17 18">SX5</strain>
    </source>
</reference>
<evidence type="ECO:0000256" key="8">
    <source>
        <dbReference type="ARBA" id="ARBA00023065"/>
    </source>
</evidence>
<dbReference type="PANTHER" id="PTHR32552">
    <property type="entry name" value="FERRICHROME IRON RECEPTOR-RELATED"/>
    <property type="match status" value="1"/>
</dbReference>
<feature type="domain" description="TonB-dependent receptor-like beta-barrel" evidence="15">
    <location>
        <begin position="301"/>
        <end position="820"/>
    </location>
</feature>
<dbReference type="InterPro" id="IPR036942">
    <property type="entry name" value="Beta-barrel_TonB_sf"/>
</dbReference>
<dbReference type="Pfam" id="PF07715">
    <property type="entry name" value="Plug"/>
    <property type="match status" value="1"/>
</dbReference>
<evidence type="ECO:0000256" key="12">
    <source>
        <dbReference type="RuleBase" id="RU003357"/>
    </source>
</evidence>
<organism evidence="17 18">
    <name type="scientific">Luteimonas galliterrae</name>
    <dbReference type="NCBI Taxonomy" id="2940486"/>
    <lineage>
        <taxon>Bacteria</taxon>
        <taxon>Pseudomonadati</taxon>
        <taxon>Pseudomonadota</taxon>
        <taxon>Gammaproteobacteria</taxon>
        <taxon>Lysobacterales</taxon>
        <taxon>Lysobacteraceae</taxon>
        <taxon>Luteimonas</taxon>
    </lineage>
</organism>
<evidence type="ECO:0000256" key="10">
    <source>
        <dbReference type="ARBA" id="ARBA00023136"/>
    </source>
</evidence>
<evidence type="ECO:0000256" key="13">
    <source>
        <dbReference type="SAM" id="MobiDB-lite"/>
    </source>
</evidence>
<feature type="chain" id="PRO_5045091569" evidence="14">
    <location>
        <begin position="26"/>
        <end position="862"/>
    </location>
</feature>
<comment type="caution">
    <text evidence="17">The sequence shown here is derived from an EMBL/GenBank/DDBJ whole genome shotgun (WGS) entry which is preliminary data.</text>
</comment>
<keyword evidence="4" id="KW-0410">Iron transport</keyword>
<name>A0ABT0MJ71_9GAMM</name>
<evidence type="ECO:0000256" key="2">
    <source>
        <dbReference type="ARBA" id="ARBA00022448"/>
    </source>
</evidence>
<protein>
    <submittedName>
        <fullName evidence="17">TonB-dependent receptor</fullName>
    </submittedName>
</protein>
<keyword evidence="7" id="KW-0408">Iron</keyword>
<keyword evidence="17" id="KW-0675">Receptor</keyword>
<keyword evidence="5" id="KW-0812">Transmembrane</keyword>
<keyword evidence="9 12" id="KW-0798">TonB box</keyword>
<dbReference type="InterPro" id="IPR037066">
    <property type="entry name" value="Plug_dom_sf"/>
</dbReference>
<dbReference type="SUPFAM" id="SSF56935">
    <property type="entry name" value="Porins"/>
    <property type="match status" value="1"/>
</dbReference>
<feature type="signal peptide" evidence="14">
    <location>
        <begin position="1"/>
        <end position="25"/>
    </location>
</feature>
<evidence type="ECO:0000313" key="18">
    <source>
        <dbReference type="Proteomes" id="UP001431217"/>
    </source>
</evidence>
<dbReference type="Pfam" id="PF00593">
    <property type="entry name" value="TonB_dep_Rec_b-barrel"/>
    <property type="match status" value="1"/>
</dbReference>
<dbReference type="Gene3D" id="2.40.170.20">
    <property type="entry name" value="TonB-dependent receptor, beta-barrel domain"/>
    <property type="match status" value="1"/>
</dbReference>
<evidence type="ECO:0000313" key="17">
    <source>
        <dbReference type="EMBL" id="MCL1634916.1"/>
    </source>
</evidence>
<dbReference type="Proteomes" id="UP001431217">
    <property type="component" value="Unassembled WGS sequence"/>
</dbReference>
<proteinExistence type="inferred from homology"/>
<keyword evidence="6 14" id="KW-0732">Signal</keyword>
<dbReference type="InterPro" id="IPR010916">
    <property type="entry name" value="TonB_box_CS"/>
</dbReference>
<evidence type="ECO:0000256" key="3">
    <source>
        <dbReference type="ARBA" id="ARBA00022452"/>
    </source>
</evidence>
<keyword evidence="11" id="KW-0998">Cell outer membrane</keyword>
<gene>
    <name evidence="17" type="ORF">M2650_09775</name>
</gene>
<keyword evidence="3" id="KW-1134">Transmembrane beta strand</keyword>
<comment type="similarity">
    <text evidence="12">Belongs to the TonB-dependent receptor family.</text>
</comment>
<dbReference type="RefSeq" id="WP_249473750.1">
    <property type="nucleotide sequence ID" value="NZ_JAMBEP010000001.1"/>
</dbReference>
<dbReference type="InterPro" id="IPR012910">
    <property type="entry name" value="Plug_dom"/>
</dbReference>
<feature type="domain" description="TonB-dependent receptor plug" evidence="16">
    <location>
        <begin position="78"/>
        <end position="189"/>
    </location>
</feature>
<evidence type="ECO:0000259" key="16">
    <source>
        <dbReference type="Pfam" id="PF07715"/>
    </source>
</evidence>
<dbReference type="PANTHER" id="PTHR32552:SF89">
    <property type="entry name" value="CATECHOLATE SIDEROPHORE RECEPTOR FIU"/>
    <property type="match status" value="1"/>
</dbReference>
<evidence type="ECO:0000256" key="14">
    <source>
        <dbReference type="SAM" id="SignalP"/>
    </source>
</evidence>
<keyword evidence="18" id="KW-1185">Reference proteome</keyword>
<dbReference type="Gene3D" id="2.170.130.10">
    <property type="entry name" value="TonB-dependent receptor, plug domain"/>
    <property type="match status" value="1"/>
</dbReference>
<evidence type="ECO:0000256" key="7">
    <source>
        <dbReference type="ARBA" id="ARBA00023004"/>
    </source>
</evidence>
<evidence type="ECO:0000256" key="1">
    <source>
        <dbReference type="ARBA" id="ARBA00004571"/>
    </source>
</evidence>
<dbReference type="EMBL" id="JAMBEP010000001">
    <property type="protein sequence ID" value="MCL1634916.1"/>
    <property type="molecule type" value="Genomic_DNA"/>
</dbReference>
<comment type="subcellular location">
    <subcellularLocation>
        <location evidence="1">Cell outer membrane</location>
        <topology evidence="1">Multi-pass membrane protein</topology>
    </subcellularLocation>
</comment>
<evidence type="ECO:0000256" key="11">
    <source>
        <dbReference type="ARBA" id="ARBA00023237"/>
    </source>
</evidence>
<evidence type="ECO:0000259" key="15">
    <source>
        <dbReference type="Pfam" id="PF00593"/>
    </source>
</evidence>
<evidence type="ECO:0000256" key="4">
    <source>
        <dbReference type="ARBA" id="ARBA00022496"/>
    </source>
</evidence>
<accession>A0ABT0MJ71</accession>
<sequence length="862" mass="93652">MSRFNRRYALSAAIAAALLPLCAQAQTQTPPDAAPTQEPTPQQAQAQAPAQTPQPAAEKATTLDTVVVTGSASGGVKKLEASYNIVTANAEEIKQANPKSTADLLKISPGLWPESTGGQTGANIEIAGFPGGGDAPYFSTLLMGSPVYGMPTLSFFETTTLIRLDDTIESVEILQGGPSVVFADGQMGATANFLLKTGSEIPTGSVGVTWGDEGLWRLDAFSGFKIAEDWYGSIGGFWRSSDGVRDPEFKADEGGQLTATLSHDFDRGNLTLYARYLNDKNQFITPIPVIQRGEDDFSAYPGFDPLTSTYNSKAIQHVRLPGYPGGGIDADLADGRGAKFVFIGGNFDYEFDNGWSISDKFLYDEGDADTNALFSGNNPASLNDMLYTPDLAGGLELPAGSATANFVGGGAVPLDQSVIHQGWWHIHKRLKSINNDFRLSKELFEGNTLTIGVYVNHYTMNDKWALGNQMMMTNTPNARPITVSYVGTDGNVHQATDSQGLLDYGTFNIAQHGSATNTAFYLSDSWRIGKWLLDLSGRIENMDATNNVCNFQNNVDADGDGVTDFVDLDGNPLTEYDNHVPVCDGTFAKTGYKKTHPSWTAGANYSFTDRMSAYGRVNTGGHFLDFDNGIRGSTTANTPPMHRVRNYEIGFKYQSDLLYADISAYRRKFTGLPFQPTDGAGTPVGTPLIYGSDSWGVNFIGALTPVENLRFELVANYLDGEYTDFDACFPYVDINGNNACQPIEGQQLQRQPKLRYMFTPSYKFVFGWGDIRPYVTYTSVGNHTQDQSGLQQLGSYHTLDFGVTANVGVHWQFNLRGTNVTNELGLTESNSRIFGTASSAGGVLLARPLEGREINLQAKYLW</sequence>
<evidence type="ECO:0000256" key="9">
    <source>
        <dbReference type="ARBA" id="ARBA00023077"/>
    </source>
</evidence>
<keyword evidence="2" id="KW-0813">Transport</keyword>
<feature type="region of interest" description="Disordered" evidence="13">
    <location>
        <begin position="27"/>
        <end position="62"/>
    </location>
</feature>
<evidence type="ECO:0000256" key="6">
    <source>
        <dbReference type="ARBA" id="ARBA00022729"/>
    </source>
</evidence>
<evidence type="ECO:0000256" key="5">
    <source>
        <dbReference type="ARBA" id="ARBA00022692"/>
    </source>
</evidence>